<dbReference type="HOGENOM" id="CLU_025908_4_2_9"/>
<evidence type="ECO:0000313" key="4">
    <source>
        <dbReference type="EMBL" id="AEE13972.1"/>
    </source>
</evidence>
<dbReference type="GO" id="GO:0006357">
    <property type="term" value="P:regulation of transcription by RNA polymerase II"/>
    <property type="evidence" value="ECO:0007669"/>
    <property type="project" value="TreeGrafter"/>
</dbReference>
<dbReference type="Pfam" id="PF21447">
    <property type="entry name" value="Ppx-GppA_III"/>
    <property type="match status" value="1"/>
</dbReference>
<dbReference type="PANTHER" id="PTHR30005:SF0">
    <property type="entry name" value="RETROGRADE REGULATION PROTEIN 2"/>
    <property type="match status" value="1"/>
</dbReference>
<proteinExistence type="predicted"/>
<dbReference type="InterPro" id="IPR048950">
    <property type="entry name" value="Ppx_GppA_C"/>
</dbReference>
<organism evidence="4 5">
    <name type="scientific">Thermodesulfobium narugense DSM 14796</name>
    <dbReference type="NCBI Taxonomy" id="747365"/>
    <lineage>
        <taxon>Bacteria</taxon>
        <taxon>Pseudomonadati</taxon>
        <taxon>Thermodesulfobiota</taxon>
        <taxon>Thermodesulfobiia</taxon>
        <taxon>Thermodesulfobiales</taxon>
        <taxon>Thermodesulfobiaceae</taxon>
        <taxon>Thermodesulfobium</taxon>
    </lineage>
</organism>
<dbReference type="Pfam" id="PF02541">
    <property type="entry name" value="Ppx-GppA"/>
    <property type="match status" value="1"/>
</dbReference>
<keyword evidence="5" id="KW-1185">Reference proteome</keyword>
<dbReference type="EMBL" id="CP002690">
    <property type="protein sequence ID" value="AEE13972.1"/>
    <property type="molecule type" value="Genomic_DNA"/>
</dbReference>
<dbReference type="KEGG" id="tnr:Thena_0326"/>
<accession>M1E4C0</accession>
<dbReference type="STRING" id="747365.Thena_0326"/>
<keyword evidence="1 4" id="KW-0378">Hydrolase</keyword>
<evidence type="ECO:0000259" key="3">
    <source>
        <dbReference type="Pfam" id="PF21447"/>
    </source>
</evidence>
<sequence>MGEKLSVIDLGSNSIRLGIIEVNENNSFRIIEEKKEQVRLSEGFNKNNIIQEKPTKRAIQTLKTFKKIIEFYNVKKIIAVATACIRNSKNGKDVLDLIFKETFIPFKTISEREESYYGYLGVLNTVNLKDFILIDTGGASTEITYVLNRKIENFVSLPYGSVNLTDIFPETKEICDTRNIESFLIREFQNVPWLKSLKMSQLPIVGIGGSNRTFAKIHRALHKWFSLKLHHYELTKNEVFQIYSYIASLSSKNRKNIEGLSKQRSDIILAGMAPLKVLFDITDSNNFIVSGNGLKEGIIFSSLHKDFKAFPLIYDDILKASLENIANLYFLDVNHAKKVTEHSLSIFDQLKPLHNFEDKDRKILEIASFLHDIGKYVDPYNHAKHGAYLIQNLPIYGISPKDLVRCSYICLFHENKIKFQQLPNESFITSKQFKDLIKLSMFLRLAEQLETCECFAINSVKIKIKNSDVIFKIISNNQNYDLETEILELSKSAKLFKKLFGKDLRIVREA</sequence>
<dbReference type="CDD" id="cd00077">
    <property type="entry name" value="HDc"/>
    <property type="match status" value="1"/>
</dbReference>
<dbReference type="CDD" id="cd24052">
    <property type="entry name" value="ASKHA_NBD_HpPPX-GppA-like"/>
    <property type="match status" value="1"/>
</dbReference>
<dbReference type="eggNOG" id="COG2206">
    <property type="taxonomic scope" value="Bacteria"/>
</dbReference>
<dbReference type="Gene3D" id="3.30.420.150">
    <property type="entry name" value="Exopolyphosphatase. Domain 2"/>
    <property type="match status" value="1"/>
</dbReference>
<dbReference type="RefSeq" id="WP_013755701.1">
    <property type="nucleotide sequence ID" value="NC_015499.1"/>
</dbReference>
<feature type="domain" description="Ppx/GppA phosphatase C-terminal" evidence="3">
    <location>
        <begin position="319"/>
        <end position="482"/>
    </location>
</feature>
<dbReference type="Proteomes" id="UP000011765">
    <property type="component" value="Chromosome"/>
</dbReference>
<dbReference type="Gene3D" id="3.30.420.40">
    <property type="match status" value="1"/>
</dbReference>
<protein>
    <submittedName>
        <fullName evidence="4">Ppx/GppA phosphatase</fullName>
        <ecNumber evidence="4">3.6.1.40</ecNumber>
    </submittedName>
</protein>
<dbReference type="GO" id="GO:0008894">
    <property type="term" value="F:guanosine-5'-triphosphate,3'-diphosphate diphosphatase activity"/>
    <property type="evidence" value="ECO:0007669"/>
    <property type="project" value="UniProtKB-EC"/>
</dbReference>
<dbReference type="InterPro" id="IPR030673">
    <property type="entry name" value="PyroPPase_GppA_Ppx"/>
</dbReference>
<dbReference type="SUPFAM" id="SSF53067">
    <property type="entry name" value="Actin-like ATPase domain"/>
    <property type="match status" value="2"/>
</dbReference>
<dbReference type="EC" id="3.6.1.40" evidence="4"/>
<feature type="domain" description="Ppx/GppA phosphatase N-terminal" evidence="2">
    <location>
        <begin position="23"/>
        <end position="305"/>
    </location>
</feature>
<evidence type="ECO:0000256" key="1">
    <source>
        <dbReference type="ARBA" id="ARBA00022801"/>
    </source>
</evidence>
<dbReference type="SUPFAM" id="SSF109604">
    <property type="entry name" value="HD-domain/PDEase-like"/>
    <property type="match status" value="1"/>
</dbReference>
<gene>
    <name evidence="4" type="ORF">Thena_0326</name>
</gene>
<evidence type="ECO:0000313" key="5">
    <source>
        <dbReference type="Proteomes" id="UP000011765"/>
    </source>
</evidence>
<name>M1E4C0_9BACT</name>
<reference evidence="4 5" key="1">
    <citation type="submission" date="2011-04" db="EMBL/GenBank/DDBJ databases">
        <title>The complete genome of Thermodesulfobium narugense DSM 14796.</title>
        <authorList>
            <consortium name="US DOE Joint Genome Institute (JGI-PGF)"/>
            <person name="Lucas S."/>
            <person name="Han J."/>
            <person name="Lapidus A."/>
            <person name="Bruce D."/>
            <person name="Goodwin L."/>
            <person name="Pitluck S."/>
            <person name="Peters L."/>
            <person name="Kyrpides N."/>
            <person name="Mavromatis K."/>
            <person name="Pagani I."/>
            <person name="Ivanova N."/>
            <person name="Ovchinnikova G."/>
            <person name="Zhang X."/>
            <person name="Saunders L."/>
            <person name="Detter J.C."/>
            <person name="Tapia R."/>
            <person name="Han C."/>
            <person name="Land M."/>
            <person name="Hauser L."/>
            <person name="Markowitz V."/>
            <person name="Cheng J.-F."/>
            <person name="Hugenholtz P."/>
            <person name="Woyke T."/>
            <person name="Wu D."/>
            <person name="Spring S."/>
            <person name="Schroeder M."/>
            <person name="Brambilla E."/>
            <person name="Klenk H.-P."/>
            <person name="Eisen J.A."/>
        </authorList>
    </citation>
    <scope>NUCLEOTIDE SEQUENCE [LARGE SCALE GENOMIC DNA]</scope>
    <source>
        <strain evidence="4 5">DSM 14796</strain>
    </source>
</reference>
<dbReference type="eggNOG" id="COG0248">
    <property type="taxonomic scope" value="Bacteria"/>
</dbReference>
<dbReference type="AlphaFoldDB" id="M1E4C0"/>
<dbReference type="InterPro" id="IPR050273">
    <property type="entry name" value="GppA/Ppx_hydrolase"/>
</dbReference>
<dbReference type="InterPro" id="IPR003607">
    <property type="entry name" value="HD/PDEase_dom"/>
</dbReference>
<dbReference type="PANTHER" id="PTHR30005">
    <property type="entry name" value="EXOPOLYPHOSPHATASE"/>
    <property type="match status" value="1"/>
</dbReference>
<dbReference type="OrthoDB" id="9807195at2"/>
<dbReference type="Gene3D" id="1.10.3210.10">
    <property type="entry name" value="Hypothetical protein af1432"/>
    <property type="match status" value="1"/>
</dbReference>
<dbReference type="PIRSF" id="PIRSF001267">
    <property type="entry name" value="Pyrophosphatase_GppA_Ppx"/>
    <property type="match status" value="1"/>
</dbReference>
<evidence type="ECO:0000259" key="2">
    <source>
        <dbReference type="Pfam" id="PF02541"/>
    </source>
</evidence>
<dbReference type="InterPro" id="IPR043129">
    <property type="entry name" value="ATPase_NBD"/>
</dbReference>
<dbReference type="InterPro" id="IPR003695">
    <property type="entry name" value="Ppx_GppA_N"/>
</dbReference>